<reference evidence="1 2" key="1">
    <citation type="submission" date="2022-09" db="EMBL/GenBank/DDBJ databases">
        <authorList>
            <person name="Palmer J.M."/>
        </authorList>
    </citation>
    <scope>NUCLEOTIDE SEQUENCE [LARGE SCALE GENOMIC DNA]</scope>
    <source>
        <strain evidence="1 2">DSM 7382</strain>
    </source>
</reference>
<dbReference type="Proteomes" id="UP001385951">
    <property type="component" value="Unassembled WGS sequence"/>
</dbReference>
<proteinExistence type="predicted"/>
<accession>A0AAW0G7R1</accession>
<dbReference type="EMBL" id="JASBNA010000018">
    <property type="protein sequence ID" value="KAK7686043.1"/>
    <property type="molecule type" value="Genomic_DNA"/>
</dbReference>
<keyword evidence="2" id="KW-1185">Reference proteome</keyword>
<evidence type="ECO:0000313" key="2">
    <source>
        <dbReference type="Proteomes" id="UP001385951"/>
    </source>
</evidence>
<protein>
    <submittedName>
        <fullName evidence="1">Uncharacterized protein</fullName>
    </submittedName>
</protein>
<comment type="caution">
    <text evidence="1">The sequence shown here is derived from an EMBL/GenBank/DDBJ whole genome shotgun (WGS) entry which is preliminary data.</text>
</comment>
<organism evidence="1 2">
    <name type="scientific">Cerrena zonata</name>
    <dbReference type="NCBI Taxonomy" id="2478898"/>
    <lineage>
        <taxon>Eukaryota</taxon>
        <taxon>Fungi</taxon>
        <taxon>Dikarya</taxon>
        <taxon>Basidiomycota</taxon>
        <taxon>Agaricomycotina</taxon>
        <taxon>Agaricomycetes</taxon>
        <taxon>Polyporales</taxon>
        <taxon>Cerrenaceae</taxon>
        <taxon>Cerrena</taxon>
    </lineage>
</organism>
<dbReference type="AlphaFoldDB" id="A0AAW0G7R1"/>
<gene>
    <name evidence="1" type="ORF">QCA50_010855</name>
</gene>
<name>A0AAW0G7R1_9APHY</name>
<evidence type="ECO:0000313" key="1">
    <source>
        <dbReference type="EMBL" id="KAK7686043.1"/>
    </source>
</evidence>
<sequence length="133" mass="15468">MQDKQSDRGNEVSMKLAKVEDREHIVNRRLQVQANRARGLFQRDTSKRRVVISAREVPDHEARSPTLPPRRHSTRSTLNYSHYFHPMRRLGEQALGTRLTSHLVYPSSRLHWPLQRAYLPHGNLTDLSLNGRG</sequence>